<dbReference type="RefSeq" id="WP_198577778.1">
    <property type="nucleotide sequence ID" value="NZ_JADWOX010000016.1"/>
</dbReference>
<accession>A0ABS0T1W9</accession>
<reference evidence="1 2" key="1">
    <citation type="submission" date="2020-11" db="EMBL/GenBank/DDBJ databases">
        <title>genome sequence of strain KACC 18849.</title>
        <authorList>
            <person name="Gao J."/>
            <person name="Zhang X."/>
        </authorList>
    </citation>
    <scope>NUCLEOTIDE SEQUENCE [LARGE SCALE GENOMIC DNA]</scope>
    <source>
        <strain evidence="1 2">KACC 18849</strain>
    </source>
</reference>
<evidence type="ECO:0000313" key="1">
    <source>
        <dbReference type="EMBL" id="MBI1685877.1"/>
    </source>
</evidence>
<protein>
    <submittedName>
        <fullName evidence="1">Uncharacterized protein</fullName>
    </submittedName>
</protein>
<comment type="caution">
    <text evidence="1">The sequence shown here is derived from an EMBL/GenBank/DDBJ whole genome shotgun (WGS) entry which is preliminary data.</text>
</comment>
<evidence type="ECO:0000313" key="2">
    <source>
        <dbReference type="Proteomes" id="UP000639859"/>
    </source>
</evidence>
<dbReference type="Proteomes" id="UP000639859">
    <property type="component" value="Unassembled WGS sequence"/>
</dbReference>
<sequence length="79" mass="8715">MVERDFWSWNVKCDDCGVHGRIDVSEWDDPVEKPYGFRVDVVTPGFVIKHHGQTGLDTAIACGQCGAIVRDVLDRPAGA</sequence>
<proteinExistence type="predicted"/>
<keyword evidence="2" id="KW-1185">Reference proteome</keyword>
<name>A0ABS0T1W9_9CAUL</name>
<dbReference type="EMBL" id="JADWOX010000016">
    <property type="protein sequence ID" value="MBI1685877.1"/>
    <property type="molecule type" value="Genomic_DNA"/>
</dbReference>
<gene>
    <name evidence="1" type="ORF">I4Q42_19590</name>
</gene>
<organism evidence="1 2">
    <name type="scientific">Caulobacter hibisci</name>
    <dbReference type="NCBI Taxonomy" id="2035993"/>
    <lineage>
        <taxon>Bacteria</taxon>
        <taxon>Pseudomonadati</taxon>
        <taxon>Pseudomonadota</taxon>
        <taxon>Alphaproteobacteria</taxon>
        <taxon>Caulobacterales</taxon>
        <taxon>Caulobacteraceae</taxon>
        <taxon>Caulobacter</taxon>
    </lineage>
</organism>